<dbReference type="RefSeq" id="WP_076485144.1">
    <property type="nucleotide sequence ID" value="NZ_FTOG01000007.1"/>
</dbReference>
<feature type="domain" description="Methyltransferase" evidence="1">
    <location>
        <begin position="35"/>
        <end position="128"/>
    </location>
</feature>
<keyword evidence="2" id="KW-0808">Transferase</keyword>
<keyword evidence="3" id="KW-1185">Reference proteome</keyword>
<dbReference type="GO" id="GO:0032259">
    <property type="term" value="P:methylation"/>
    <property type="evidence" value="ECO:0007669"/>
    <property type="project" value="UniProtKB-KW"/>
</dbReference>
<sequence length="200" mass="21844">MSWDERFSGEHFHYGTEPAAFVTAQAWRLTRGAHVLSVAEGEGRNAVWLAAQGLCVHALDGSAPALSKAHKLAAERGVTITSEHADLSRYIWPVGAYDAVFGVFIQFAPPALRGAIFRGMAQALKPGGLLFLNGFSVRQLKNSSGGPKAEDHLWTLDLLRDSYPDWEWLHQADYDAHLDEGPGHSGRAALIDFIARKPKA</sequence>
<dbReference type="EMBL" id="FTOG01000007">
    <property type="protein sequence ID" value="SIS94755.1"/>
    <property type="molecule type" value="Genomic_DNA"/>
</dbReference>
<gene>
    <name evidence="2" type="ORF">SAMN05421580_10799</name>
</gene>
<dbReference type="Gene3D" id="3.40.50.150">
    <property type="entry name" value="Vaccinia Virus protein VP39"/>
    <property type="match status" value="1"/>
</dbReference>
<protein>
    <submittedName>
        <fullName evidence="2">Methyltransferase domain-containing protein</fullName>
    </submittedName>
</protein>
<proteinExistence type="predicted"/>
<dbReference type="CDD" id="cd02440">
    <property type="entry name" value="AdoMet_MTases"/>
    <property type="match status" value="1"/>
</dbReference>
<dbReference type="STRING" id="453582.SAMN05421580_10799"/>
<accession>A0A1N7N8T2</accession>
<evidence type="ECO:0000313" key="2">
    <source>
        <dbReference type="EMBL" id="SIS94755.1"/>
    </source>
</evidence>
<dbReference type="Pfam" id="PF13649">
    <property type="entry name" value="Methyltransf_25"/>
    <property type="match status" value="1"/>
</dbReference>
<name>A0A1N7N8T2_9RHOB</name>
<dbReference type="AlphaFoldDB" id="A0A1N7N8T2"/>
<organism evidence="2 3">
    <name type="scientific">Rhodobacter aestuarii</name>
    <dbReference type="NCBI Taxonomy" id="453582"/>
    <lineage>
        <taxon>Bacteria</taxon>
        <taxon>Pseudomonadati</taxon>
        <taxon>Pseudomonadota</taxon>
        <taxon>Alphaproteobacteria</taxon>
        <taxon>Rhodobacterales</taxon>
        <taxon>Rhodobacter group</taxon>
        <taxon>Rhodobacter</taxon>
    </lineage>
</organism>
<dbReference type="InterPro" id="IPR029063">
    <property type="entry name" value="SAM-dependent_MTases_sf"/>
</dbReference>
<dbReference type="SUPFAM" id="SSF53335">
    <property type="entry name" value="S-adenosyl-L-methionine-dependent methyltransferases"/>
    <property type="match status" value="1"/>
</dbReference>
<dbReference type="Proteomes" id="UP000186221">
    <property type="component" value="Unassembled WGS sequence"/>
</dbReference>
<reference evidence="3" key="1">
    <citation type="submission" date="2017-01" db="EMBL/GenBank/DDBJ databases">
        <authorList>
            <person name="Varghese N."/>
            <person name="Submissions S."/>
        </authorList>
    </citation>
    <scope>NUCLEOTIDE SEQUENCE [LARGE SCALE GENOMIC DNA]</scope>
    <source>
        <strain evidence="3">DSM 19945</strain>
    </source>
</reference>
<dbReference type="OrthoDB" id="9786503at2"/>
<dbReference type="InterPro" id="IPR041698">
    <property type="entry name" value="Methyltransf_25"/>
</dbReference>
<dbReference type="GO" id="GO:0008168">
    <property type="term" value="F:methyltransferase activity"/>
    <property type="evidence" value="ECO:0007669"/>
    <property type="project" value="UniProtKB-KW"/>
</dbReference>
<keyword evidence="2" id="KW-0489">Methyltransferase</keyword>
<evidence type="ECO:0000313" key="3">
    <source>
        <dbReference type="Proteomes" id="UP000186221"/>
    </source>
</evidence>
<evidence type="ECO:0000259" key="1">
    <source>
        <dbReference type="Pfam" id="PF13649"/>
    </source>
</evidence>